<keyword evidence="2" id="KW-1185">Reference proteome</keyword>
<name>A0ACB9KVC8_BAUVA</name>
<reference evidence="1 2" key="1">
    <citation type="journal article" date="2022" name="DNA Res.">
        <title>Chromosomal-level genome assembly of the orchid tree Bauhinia variegata (Leguminosae; Cercidoideae) supports the allotetraploid origin hypothesis of Bauhinia.</title>
        <authorList>
            <person name="Zhong Y."/>
            <person name="Chen Y."/>
            <person name="Zheng D."/>
            <person name="Pang J."/>
            <person name="Liu Y."/>
            <person name="Luo S."/>
            <person name="Meng S."/>
            <person name="Qian L."/>
            <person name="Wei D."/>
            <person name="Dai S."/>
            <person name="Zhou R."/>
        </authorList>
    </citation>
    <scope>NUCLEOTIDE SEQUENCE [LARGE SCALE GENOMIC DNA]</scope>
    <source>
        <strain evidence="1">BV-YZ2020</strain>
    </source>
</reference>
<protein>
    <submittedName>
        <fullName evidence="1">Uncharacterized protein</fullName>
    </submittedName>
</protein>
<gene>
    <name evidence="1" type="ORF">L6164_034606</name>
</gene>
<dbReference type="EMBL" id="CM039438">
    <property type="protein sequence ID" value="KAI4301316.1"/>
    <property type="molecule type" value="Genomic_DNA"/>
</dbReference>
<accession>A0ACB9KVC8</accession>
<organism evidence="1 2">
    <name type="scientific">Bauhinia variegata</name>
    <name type="common">Purple orchid tree</name>
    <name type="synonym">Phanera variegata</name>
    <dbReference type="NCBI Taxonomy" id="167791"/>
    <lineage>
        <taxon>Eukaryota</taxon>
        <taxon>Viridiplantae</taxon>
        <taxon>Streptophyta</taxon>
        <taxon>Embryophyta</taxon>
        <taxon>Tracheophyta</taxon>
        <taxon>Spermatophyta</taxon>
        <taxon>Magnoliopsida</taxon>
        <taxon>eudicotyledons</taxon>
        <taxon>Gunneridae</taxon>
        <taxon>Pentapetalae</taxon>
        <taxon>rosids</taxon>
        <taxon>fabids</taxon>
        <taxon>Fabales</taxon>
        <taxon>Fabaceae</taxon>
        <taxon>Cercidoideae</taxon>
        <taxon>Cercideae</taxon>
        <taxon>Bauhiniinae</taxon>
        <taxon>Bauhinia</taxon>
    </lineage>
</organism>
<dbReference type="Proteomes" id="UP000828941">
    <property type="component" value="Chromosome 13"/>
</dbReference>
<proteinExistence type="predicted"/>
<sequence length="116" mass="12973">MTLMEYAEGDKIAGRARNIDFSVELFDEAAVKESKQLSLRDTACGPTIVTYNILISVFDRLLLIDSTEAAFVEIYNFNISTNISTYNGLIAGYITAGMWDCMEKTFHMLQSSLVKP</sequence>
<comment type="caution">
    <text evidence="1">The sequence shown here is derived from an EMBL/GenBank/DDBJ whole genome shotgun (WGS) entry which is preliminary data.</text>
</comment>
<evidence type="ECO:0000313" key="1">
    <source>
        <dbReference type="EMBL" id="KAI4301316.1"/>
    </source>
</evidence>
<evidence type="ECO:0000313" key="2">
    <source>
        <dbReference type="Proteomes" id="UP000828941"/>
    </source>
</evidence>